<evidence type="ECO:0000313" key="2">
    <source>
        <dbReference type="EMBL" id="CAD8531478.1"/>
    </source>
</evidence>
<gene>
    <name evidence="2" type="ORF">CLEP1334_LOCUS6730</name>
</gene>
<reference evidence="2" key="1">
    <citation type="submission" date="2021-01" db="EMBL/GenBank/DDBJ databases">
        <authorList>
            <person name="Corre E."/>
            <person name="Pelletier E."/>
            <person name="Niang G."/>
            <person name="Scheremetjew M."/>
            <person name="Finn R."/>
            <person name="Kale V."/>
            <person name="Holt S."/>
            <person name="Cochrane G."/>
            <person name="Meng A."/>
            <person name="Brown T."/>
            <person name="Cohen L."/>
        </authorList>
    </citation>
    <scope>NUCLEOTIDE SEQUENCE</scope>
    <source>
        <strain evidence="2">RCC1130</strain>
    </source>
</reference>
<dbReference type="Gene3D" id="2.60.110.10">
    <property type="entry name" value="Thaumatin"/>
    <property type="match status" value="1"/>
</dbReference>
<evidence type="ECO:0008006" key="3">
    <source>
        <dbReference type="Google" id="ProtNLM"/>
    </source>
</evidence>
<feature type="chain" id="PRO_5031185513" description="Cellulase" evidence="1">
    <location>
        <begin position="35"/>
        <end position="486"/>
    </location>
</feature>
<keyword evidence="1" id="KW-0732">Signal</keyword>
<dbReference type="InterPro" id="IPR037176">
    <property type="entry name" value="Osmotin/thaumatin-like_sf"/>
</dbReference>
<dbReference type="EMBL" id="HBER01013517">
    <property type="protein sequence ID" value="CAD8531478.1"/>
    <property type="molecule type" value="Transcribed_RNA"/>
</dbReference>
<feature type="signal peptide" evidence="1">
    <location>
        <begin position="1"/>
        <end position="34"/>
    </location>
</feature>
<sequence>MRMAFQRPGSSLLLLPVFYLPLLVVWAPLRMSEGGAFCDTQPALDTLRICYYALHVCVGASATSSAAPKRAGVGVAQGALPAHGRRSAAAQPQAAQTVAMPLRVSVIAAPPRSAPPTSAPSLGAILAESACFPGGSSVGVSLWLQKAIAAAFWRHEWSLPPYGQYSHGDKVGVLQVVNGGTEAMWIRYGGNGIGAGQAYDWEPFITKPSKLNGYVAHPFTRLGQHRLVGQGDGFKLQPGEYQLVPFSSSSCWLGGTLGCCARGNDCKISPLGRGPGMDASPGGQPNTLFEWTVPGVWDASLVDGFSLPMKIEVDGCNAEKRWAGSTTPASGSSVGCAGSDAVTFLSLDARKCPNKIIDAHGSYVGCKSMCGCQNAAKSQGVQVDPACPRMLRRDAIENQPHAPGGYCGCAETVCTPWLKSLFDKDPAGLAYCDAITSMAGNSRGERAVYCQAYDDHAGTRSYGNGIIKVTLCNKGFESFRDRSNVC</sequence>
<protein>
    <recommendedName>
        <fullName evidence="3">Cellulase</fullName>
    </recommendedName>
</protein>
<dbReference type="InterPro" id="IPR001938">
    <property type="entry name" value="Thaumatin"/>
</dbReference>
<name>A0A7S0ITQ0_9EUKA</name>
<proteinExistence type="predicted"/>
<dbReference type="SUPFAM" id="SSF49870">
    <property type="entry name" value="Osmotin, thaumatin-like protein"/>
    <property type="match status" value="1"/>
</dbReference>
<dbReference type="AlphaFoldDB" id="A0A7S0ITQ0"/>
<organism evidence="2">
    <name type="scientific">Calcidiscus leptoporus</name>
    <dbReference type="NCBI Taxonomy" id="127549"/>
    <lineage>
        <taxon>Eukaryota</taxon>
        <taxon>Haptista</taxon>
        <taxon>Haptophyta</taxon>
        <taxon>Prymnesiophyceae</taxon>
        <taxon>Coccolithales</taxon>
        <taxon>Calcidiscaceae</taxon>
        <taxon>Calcidiscus</taxon>
    </lineage>
</organism>
<dbReference type="Pfam" id="PF00314">
    <property type="entry name" value="Thaumatin"/>
    <property type="match status" value="1"/>
</dbReference>
<accession>A0A7S0ITQ0</accession>
<evidence type="ECO:0000256" key="1">
    <source>
        <dbReference type="SAM" id="SignalP"/>
    </source>
</evidence>